<evidence type="ECO:0008006" key="6">
    <source>
        <dbReference type="Google" id="ProtNLM"/>
    </source>
</evidence>
<dbReference type="Pfam" id="PF23556">
    <property type="entry name" value="TPR_Vps41"/>
    <property type="match status" value="1"/>
</dbReference>
<evidence type="ECO:0000313" key="4">
    <source>
        <dbReference type="EMBL" id="KAG8230747.1"/>
    </source>
</evidence>
<dbReference type="EMBL" id="KZ308508">
    <property type="protein sequence ID" value="KAG8230747.1"/>
    <property type="molecule type" value="Genomic_DNA"/>
</dbReference>
<dbReference type="GO" id="GO:0016236">
    <property type="term" value="P:macroautophagy"/>
    <property type="evidence" value="ECO:0007669"/>
    <property type="project" value="TreeGrafter"/>
</dbReference>
<dbReference type="InterPro" id="IPR000547">
    <property type="entry name" value="Clathrin_H-chain/VPS_repeat"/>
</dbReference>
<dbReference type="PANTHER" id="PTHR12616">
    <property type="entry name" value="VACUOLAR PROTEIN SORTING VPS41"/>
    <property type="match status" value="1"/>
</dbReference>
<dbReference type="GO" id="GO:0006623">
    <property type="term" value="P:protein targeting to vacuole"/>
    <property type="evidence" value="ECO:0007669"/>
    <property type="project" value="InterPro"/>
</dbReference>
<dbReference type="SUPFAM" id="SSF48371">
    <property type="entry name" value="ARM repeat"/>
    <property type="match status" value="1"/>
</dbReference>
<evidence type="ECO:0000256" key="3">
    <source>
        <dbReference type="PROSITE-ProRule" id="PRU01006"/>
    </source>
</evidence>
<accession>A0A8K0K996</accession>
<name>A0A8K0K996_LADFU</name>
<protein>
    <recommendedName>
        <fullName evidence="6">Vacuolar protein sorting-associated protein 41 homolog</fullName>
    </recommendedName>
</protein>
<evidence type="ECO:0000256" key="1">
    <source>
        <dbReference type="ARBA" id="ARBA00022448"/>
    </source>
</evidence>
<organism evidence="4 5">
    <name type="scientific">Ladona fulva</name>
    <name type="common">Scarce chaser dragonfly</name>
    <name type="synonym">Libellula fulva</name>
    <dbReference type="NCBI Taxonomy" id="123851"/>
    <lineage>
        <taxon>Eukaryota</taxon>
        <taxon>Metazoa</taxon>
        <taxon>Ecdysozoa</taxon>
        <taxon>Arthropoda</taxon>
        <taxon>Hexapoda</taxon>
        <taxon>Insecta</taxon>
        <taxon>Pterygota</taxon>
        <taxon>Palaeoptera</taxon>
        <taxon>Odonata</taxon>
        <taxon>Epiprocta</taxon>
        <taxon>Anisoptera</taxon>
        <taxon>Libelluloidea</taxon>
        <taxon>Libellulidae</taxon>
        <taxon>Ladona</taxon>
    </lineage>
</organism>
<sequence>MEHSRYEMAMEAVSEAFGVNKPKRYTMLSVGRSYLDHLLAEEEFAKAGELCQKILGQDKNLWEEEVFKFATIRQLRAVSPYLPKGEEGVAGQKDCKLDPHIYEMVLYEFLKMEPEVDFWNLLGFLKLVKEWSPTLYNVPAVVNAVLEHLLVIGKVGGITQDKSGELHADDSGQGQVTLLLLQALAILYSHEGKYDRALAMYLKMKHQDVFQLIRKYSLYNSIPDMVIGLMELDKNQAIMLFLDIDNVPTDMIVDRLKSHPQYLYQYLDALECRDSKGSARKYHGQLMKLYAEFDRTKLLPFLCRSDHYPIQKALDICKERKYFQEMVYLLGRIGNTKEALILITQQLKDIREAVNFCKQHDDMELWEDLISSSLDKPEFVTYLLHEIGTYIDPQMLVQRIDPKMKIPGLKESLVKMMRDYKLQVIIICSFLMFFM</sequence>
<proteinExistence type="predicted"/>
<evidence type="ECO:0000313" key="5">
    <source>
        <dbReference type="Proteomes" id="UP000792457"/>
    </source>
</evidence>
<dbReference type="Proteomes" id="UP000792457">
    <property type="component" value="Unassembled WGS sequence"/>
</dbReference>
<reference evidence="4" key="2">
    <citation type="submission" date="2017-10" db="EMBL/GenBank/DDBJ databases">
        <title>Ladona fulva Genome sequencing and assembly.</title>
        <authorList>
            <person name="Murali S."/>
            <person name="Richards S."/>
            <person name="Bandaranaike D."/>
            <person name="Bellair M."/>
            <person name="Blankenburg K."/>
            <person name="Chao H."/>
            <person name="Dinh H."/>
            <person name="Doddapaneni H."/>
            <person name="Dugan-Rocha S."/>
            <person name="Elkadiri S."/>
            <person name="Gnanaolivu R."/>
            <person name="Hernandez B."/>
            <person name="Skinner E."/>
            <person name="Javaid M."/>
            <person name="Lee S."/>
            <person name="Li M."/>
            <person name="Ming W."/>
            <person name="Munidasa M."/>
            <person name="Muniz J."/>
            <person name="Nguyen L."/>
            <person name="Hughes D."/>
            <person name="Osuji N."/>
            <person name="Pu L.-L."/>
            <person name="Puazo M."/>
            <person name="Qu C."/>
            <person name="Quiroz J."/>
            <person name="Raj R."/>
            <person name="Weissenberger G."/>
            <person name="Xin Y."/>
            <person name="Zou X."/>
            <person name="Han Y."/>
            <person name="Worley K."/>
            <person name="Muzny D."/>
            <person name="Gibbs R."/>
        </authorList>
    </citation>
    <scope>NUCLEOTIDE SEQUENCE</scope>
    <source>
        <strain evidence="4">Sampled in the wild</strain>
    </source>
</reference>
<keyword evidence="1" id="KW-0813">Transport</keyword>
<dbReference type="AlphaFoldDB" id="A0A8K0K996"/>
<dbReference type="InterPro" id="IPR011990">
    <property type="entry name" value="TPR-like_helical_dom_sf"/>
</dbReference>
<dbReference type="InterPro" id="IPR045111">
    <property type="entry name" value="Vps41/Vps8"/>
</dbReference>
<dbReference type="GO" id="GO:0009267">
    <property type="term" value="P:cellular response to starvation"/>
    <property type="evidence" value="ECO:0007669"/>
    <property type="project" value="TreeGrafter"/>
</dbReference>
<dbReference type="PROSITE" id="PS50236">
    <property type="entry name" value="CHCR"/>
    <property type="match status" value="1"/>
</dbReference>
<dbReference type="Gene3D" id="1.25.40.10">
    <property type="entry name" value="Tetratricopeptide repeat domain"/>
    <property type="match status" value="1"/>
</dbReference>
<gene>
    <name evidence="4" type="ORF">J437_LFUL010246</name>
</gene>
<keyword evidence="2" id="KW-0653">Protein transport</keyword>
<dbReference type="GO" id="GO:0030897">
    <property type="term" value="C:HOPS complex"/>
    <property type="evidence" value="ECO:0007669"/>
    <property type="project" value="TreeGrafter"/>
</dbReference>
<dbReference type="GO" id="GO:0034058">
    <property type="term" value="P:endosomal vesicle fusion"/>
    <property type="evidence" value="ECO:0007669"/>
    <property type="project" value="TreeGrafter"/>
</dbReference>
<keyword evidence="5" id="KW-1185">Reference proteome</keyword>
<dbReference type="OrthoDB" id="244107at2759"/>
<evidence type="ECO:0000256" key="2">
    <source>
        <dbReference type="ARBA" id="ARBA00022927"/>
    </source>
</evidence>
<reference evidence="4" key="1">
    <citation type="submission" date="2013-04" db="EMBL/GenBank/DDBJ databases">
        <authorList>
            <person name="Qu J."/>
            <person name="Murali S.C."/>
            <person name="Bandaranaike D."/>
            <person name="Bellair M."/>
            <person name="Blankenburg K."/>
            <person name="Chao H."/>
            <person name="Dinh H."/>
            <person name="Doddapaneni H."/>
            <person name="Downs B."/>
            <person name="Dugan-Rocha S."/>
            <person name="Elkadiri S."/>
            <person name="Gnanaolivu R.D."/>
            <person name="Hernandez B."/>
            <person name="Javaid M."/>
            <person name="Jayaseelan J.C."/>
            <person name="Lee S."/>
            <person name="Li M."/>
            <person name="Ming W."/>
            <person name="Munidasa M."/>
            <person name="Muniz J."/>
            <person name="Nguyen L."/>
            <person name="Ongeri F."/>
            <person name="Osuji N."/>
            <person name="Pu L.-L."/>
            <person name="Puazo M."/>
            <person name="Qu C."/>
            <person name="Quiroz J."/>
            <person name="Raj R."/>
            <person name="Weissenberger G."/>
            <person name="Xin Y."/>
            <person name="Zou X."/>
            <person name="Han Y."/>
            <person name="Richards S."/>
            <person name="Worley K."/>
            <person name="Muzny D."/>
            <person name="Gibbs R."/>
        </authorList>
    </citation>
    <scope>NUCLEOTIDE SEQUENCE</scope>
    <source>
        <strain evidence="4">Sampled in the wild</strain>
    </source>
</reference>
<feature type="repeat" description="CHCR" evidence="3">
    <location>
        <begin position="240"/>
        <end position="382"/>
    </location>
</feature>
<dbReference type="SMART" id="SM00299">
    <property type="entry name" value="CLH"/>
    <property type="match status" value="1"/>
</dbReference>
<dbReference type="PANTHER" id="PTHR12616:SF1">
    <property type="entry name" value="VACUOLAR PROTEIN SORTING-ASSOCIATED PROTEIN 41 HOMOLOG"/>
    <property type="match status" value="1"/>
</dbReference>
<dbReference type="GO" id="GO:0005770">
    <property type="term" value="C:late endosome"/>
    <property type="evidence" value="ECO:0007669"/>
    <property type="project" value="TreeGrafter"/>
</dbReference>
<dbReference type="InterPro" id="IPR016024">
    <property type="entry name" value="ARM-type_fold"/>
</dbReference>
<comment type="caution">
    <text evidence="4">The sequence shown here is derived from an EMBL/GenBank/DDBJ whole genome shotgun (WGS) entry which is preliminary data.</text>
</comment>